<evidence type="ECO:0000313" key="4">
    <source>
        <dbReference type="Proteomes" id="UP000587942"/>
    </source>
</evidence>
<sequence>MDWIKENKIYIIAGLSVLLFFFYSSFIKETELTEVNEGVTAMVDNEEMGTEEMDKTQAEEETITMMADIKGAVVNPGVYQIEEGGRVIDLIELAGGLGQDADTAAINFAMHVHDEMAIYIPRVGEEVNAVLPAQSGESAGKGKVNLNSAQSGELQTLPGIGPAKAEAIIEHRETNGPFKSIDDLKEISGIGDKTFEKLKDHISVK</sequence>
<keyword evidence="1" id="KW-0472">Membrane</keyword>
<dbReference type="GO" id="GO:0015628">
    <property type="term" value="P:protein secretion by the type II secretion system"/>
    <property type="evidence" value="ECO:0007669"/>
    <property type="project" value="TreeGrafter"/>
</dbReference>
<feature type="transmembrane region" description="Helical" evidence="1">
    <location>
        <begin position="9"/>
        <end position="27"/>
    </location>
</feature>
<dbReference type="NCBIfam" id="TIGR00426">
    <property type="entry name" value="competence protein ComEA helix-hairpin-helix repeat region"/>
    <property type="match status" value="1"/>
</dbReference>
<dbReference type="GO" id="GO:0006281">
    <property type="term" value="P:DNA repair"/>
    <property type="evidence" value="ECO:0007669"/>
    <property type="project" value="InterPro"/>
</dbReference>
<dbReference type="Gene3D" id="1.10.150.310">
    <property type="entry name" value="Tex RuvX-like domain-like"/>
    <property type="match status" value="1"/>
</dbReference>
<proteinExistence type="predicted"/>
<dbReference type="SUPFAM" id="SSF47781">
    <property type="entry name" value="RuvA domain 2-like"/>
    <property type="match status" value="1"/>
</dbReference>
<dbReference type="Pfam" id="PF12836">
    <property type="entry name" value="HHH_3"/>
    <property type="match status" value="1"/>
</dbReference>
<dbReference type="AlphaFoldDB" id="A0A846TE54"/>
<dbReference type="InterPro" id="IPR003583">
    <property type="entry name" value="Hlx-hairpin-Hlx_DNA-bd_motif"/>
</dbReference>
<gene>
    <name evidence="3" type="ORF">GWK17_06730</name>
</gene>
<dbReference type="InterPro" id="IPR019554">
    <property type="entry name" value="Soluble_ligand-bd"/>
</dbReference>
<dbReference type="EMBL" id="JAAVUM010000003">
    <property type="protein sequence ID" value="NKE05170.1"/>
    <property type="molecule type" value="Genomic_DNA"/>
</dbReference>
<dbReference type="GO" id="GO:0015627">
    <property type="term" value="C:type II protein secretion system complex"/>
    <property type="evidence" value="ECO:0007669"/>
    <property type="project" value="TreeGrafter"/>
</dbReference>
<feature type="domain" description="Helix-hairpin-helix DNA-binding motif class 1" evidence="2">
    <location>
        <begin position="182"/>
        <end position="201"/>
    </location>
</feature>
<feature type="domain" description="Helix-hairpin-helix DNA-binding motif class 1" evidence="2">
    <location>
        <begin position="152"/>
        <end position="171"/>
    </location>
</feature>
<reference evidence="3 4" key="1">
    <citation type="submission" date="2020-03" db="EMBL/GenBank/DDBJ databases">
        <authorList>
            <person name="Sun Q."/>
        </authorList>
    </citation>
    <scope>NUCLEOTIDE SEQUENCE [LARGE SCALE GENOMIC DNA]</scope>
    <source>
        <strain evidence="3 4">KACC 21451</strain>
    </source>
</reference>
<dbReference type="PANTHER" id="PTHR21180:SF32">
    <property type="entry name" value="ENDONUCLEASE_EXONUCLEASE_PHOSPHATASE FAMILY DOMAIN-CONTAINING PROTEIN 1"/>
    <property type="match status" value="1"/>
</dbReference>
<evidence type="ECO:0000256" key="1">
    <source>
        <dbReference type="SAM" id="Phobius"/>
    </source>
</evidence>
<dbReference type="InterPro" id="IPR010994">
    <property type="entry name" value="RuvA_2-like"/>
</dbReference>
<keyword evidence="1" id="KW-1133">Transmembrane helix</keyword>
<comment type="caution">
    <text evidence="3">The sequence shown here is derived from an EMBL/GenBank/DDBJ whole genome shotgun (WGS) entry which is preliminary data.</text>
</comment>
<keyword evidence="1" id="KW-0812">Transmembrane</keyword>
<dbReference type="PANTHER" id="PTHR21180">
    <property type="entry name" value="ENDONUCLEASE/EXONUCLEASE/PHOSPHATASE FAMILY DOMAIN-CONTAINING PROTEIN 1"/>
    <property type="match status" value="1"/>
</dbReference>
<name>A0A846TE54_9BACI</name>
<protein>
    <recommendedName>
        <fullName evidence="2">Helix-hairpin-helix DNA-binding motif class 1 domain-containing protein</fullName>
    </recommendedName>
</protein>
<dbReference type="SMART" id="SM00278">
    <property type="entry name" value="HhH1"/>
    <property type="match status" value="2"/>
</dbReference>
<dbReference type="Gene3D" id="3.10.560.10">
    <property type="entry name" value="Outer membrane lipoprotein wza domain like"/>
    <property type="match status" value="1"/>
</dbReference>
<dbReference type="InterPro" id="IPR004509">
    <property type="entry name" value="Competence_ComEA_HhH"/>
</dbReference>
<dbReference type="RefSeq" id="WP_167831624.1">
    <property type="nucleotide sequence ID" value="NZ_JAAVUM010000003.1"/>
</dbReference>
<dbReference type="InterPro" id="IPR051675">
    <property type="entry name" value="Endo/Exo/Phosphatase_dom_1"/>
</dbReference>
<evidence type="ECO:0000259" key="2">
    <source>
        <dbReference type="SMART" id="SM00278"/>
    </source>
</evidence>
<evidence type="ECO:0000313" key="3">
    <source>
        <dbReference type="EMBL" id="NKE05170.1"/>
    </source>
</evidence>
<dbReference type="Pfam" id="PF10531">
    <property type="entry name" value="SLBB"/>
    <property type="match status" value="1"/>
</dbReference>
<accession>A0A846TE54</accession>
<dbReference type="Proteomes" id="UP000587942">
    <property type="component" value="Unassembled WGS sequence"/>
</dbReference>
<organism evidence="3 4">
    <name type="scientific">Mesobacillus selenatarsenatis</name>
    <dbReference type="NCBI Taxonomy" id="388741"/>
    <lineage>
        <taxon>Bacteria</taxon>
        <taxon>Bacillati</taxon>
        <taxon>Bacillota</taxon>
        <taxon>Bacilli</taxon>
        <taxon>Bacillales</taxon>
        <taxon>Bacillaceae</taxon>
        <taxon>Mesobacillus</taxon>
    </lineage>
</organism>
<dbReference type="GO" id="GO:0003677">
    <property type="term" value="F:DNA binding"/>
    <property type="evidence" value="ECO:0007669"/>
    <property type="project" value="InterPro"/>
</dbReference>